<evidence type="ECO:0000256" key="4">
    <source>
        <dbReference type="ARBA" id="ARBA00022695"/>
    </source>
</evidence>
<evidence type="ECO:0000256" key="1">
    <source>
        <dbReference type="ARBA" id="ARBA00012417"/>
    </source>
</evidence>
<keyword evidence="4" id="KW-0548">Nucleotidyltransferase</keyword>
<dbReference type="Gene3D" id="3.40.50.300">
    <property type="entry name" value="P-loop containing nucleotide triphosphate hydrolases"/>
    <property type="match status" value="1"/>
</dbReference>
<dbReference type="Proteomes" id="UP001224392">
    <property type="component" value="Unassembled WGS sequence"/>
</dbReference>
<dbReference type="EC" id="2.7.7.7" evidence="1 9"/>
<reference evidence="12 13" key="1">
    <citation type="submission" date="2023-04" db="EMBL/GenBank/DDBJ databases">
        <title>Marinobulbifer ophiurae gen. nov., sp. Nov., isolate from tissue of brittle star Ophioplocus japonicus.</title>
        <authorList>
            <person name="Kawano K."/>
            <person name="Sawayama S."/>
            <person name="Nakagawa S."/>
        </authorList>
    </citation>
    <scope>NUCLEOTIDE SEQUENCE [LARGE SCALE GENOMIC DNA]</scope>
    <source>
        <strain evidence="12 13">NKW57</strain>
    </source>
</reference>
<keyword evidence="3" id="KW-0808">Transferase</keyword>
<dbReference type="Gene3D" id="1.10.8.60">
    <property type="match status" value="1"/>
</dbReference>
<dbReference type="PANTHER" id="PTHR34388">
    <property type="entry name" value="DNA POLYMERASE III SUBUNIT DELTA"/>
    <property type="match status" value="1"/>
</dbReference>
<keyword evidence="6" id="KW-0239">DNA-directed DNA polymerase</keyword>
<dbReference type="CDD" id="cd18138">
    <property type="entry name" value="HLD_clamp_pol_III_delta"/>
    <property type="match status" value="1"/>
</dbReference>
<evidence type="ECO:0000259" key="11">
    <source>
        <dbReference type="Pfam" id="PF14840"/>
    </source>
</evidence>
<dbReference type="NCBIfam" id="TIGR01128">
    <property type="entry name" value="holA"/>
    <property type="match status" value="1"/>
</dbReference>
<evidence type="ECO:0000313" key="12">
    <source>
        <dbReference type="EMBL" id="GMG86489.1"/>
    </source>
</evidence>
<dbReference type="RefSeq" id="WP_285763021.1">
    <property type="nucleotide sequence ID" value="NZ_BSYJ01000002.1"/>
</dbReference>
<dbReference type="Pfam" id="PF14840">
    <property type="entry name" value="DNA_pol3_delt_C"/>
    <property type="match status" value="1"/>
</dbReference>
<evidence type="ECO:0000259" key="10">
    <source>
        <dbReference type="Pfam" id="PF06144"/>
    </source>
</evidence>
<evidence type="ECO:0000256" key="2">
    <source>
        <dbReference type="ARBA" id="ARBA00017703"/>
    </source>
</evidence>
<evidence type="ECO:0000256" key="3">
    <source>
        <dbReference type="ARBA" id="ARBA00022679"/>
    </source>
</evidence>
<comment type="catalytic activity">
    <reaction evidence="8">
        <text>DNA(n) + a 2'-deoxyribonucleoside 5'-triphosphate = DNA(n+1) + diphosphate</text>
        <dbReference type="Rhea" id="RHEA:22508"/>
        <dbReference type="Rhea" id="RHEA-COMP:17339"/>
        <dbReference type="Rhea" id="RHEA-COMP:17340"/>
        <dbReference type="ChEBI" id="CHEBI:33019"/>
        <dbReference type="ChEBI" id="CHEBI:61560"/>
        <dbReference type="ChEBI" id="CHEBI:173112"/>
        <dbReference type="EC" id="2.7.7.7"/>
    </reaction>
</comment>
<evidence type="ECO:0000313" key="13">
    <source>
        <dbReference type="Proteomes" id="UP001224392"/>
    </source>
</evidence>
<evidence type="ECO:0000256" key="6">
    <source>
        <dbReference type="ARBA" id="ARBA00022932"/>
    </source>
</evidence>
<gene>
    <name evidence="12" type="primary">holA</name>
    <name evidence="12" type="ORF">MNKW57_08100</name>
</gene>
<dbReference type="SUPFAM" id="SSF52540">
    <property type="entry name" value="P-loop containing nucleoside triphosphate hydrolases"/>
    <property type="match status" value="1"/>
</dbReference>
<dbReference type="InterPro" id="IPR008921">
    <property type="entry name" value="DNA_pol3_clamp-load_cplx_C"/>
</dbReference>
<evidence type="ECO:0000256" key="9">
    <source>
        <dbReference type="NCBIfam" id="TIGR01128"/>
    </source>
</evidence>
<dbReference type="SUPFAM" id="SSF48019">
    <property type="entry name" value="post-AAA+ oligomerization domain-like"/>
    <property type="match status" value="1"/>
</dbReference>
<protein>
    <recommendedName>
        <fullName evidence="2 9">DNA polymerase III subunit delta</fullName>
        <ecNumber evidence="1 9">2.7.7.7</ecNumber>
    </recommendedName>
</protein>
<sequence length="335" mass="36671">MARLYPNQLKQALRRGLAPVYVISGDEPLIVQECCDQIRAAVKAAGFSERQLMHAEAGFDWGELLESAGAMSLFAEKKLVELRIPNGKPGDKGSKALQEYLQLAGDDSLLLVVLPRLERSSLNSKWVKALEQRGALIQVWPVEPAEMPRWIHQRLQSAGLNAEPEAIQLLAERSEGNLLAAAQEIEKLKLLCTDNQLSADAVRSAVADSARYDVFGLIDKALAGDSAGAIKTLQGLRGEGTEAPIILWALAREARTLLELKDIVDRGQAIDRQVKLKKRVPLLRNALQRLSDSDLEEILVASRRIDAGIKGDASVDVWAELRQAVLVMAGVRLAL</sequence>
<dbReference type="Gene3D" id="1.20.272.10">
    <property type="match status" value="1"/>
</dbReference>
<dbReference type="InterPro" id="IPR027417">
    <property type="entry name" value="P-loop_NTPase"/>
</dbReference>
<dbReference type="Pfam" id="PF06144">
    <property type="entry name" value="DNA_pol3_delta"/>
    <property type="match status" value="1"/>
</dbReference>
<dbReference type="InterPro" id="IPR010372">
    <property type="entry name" value="DNA_pol3_delta_N"/>
</dbReference>
<dbReference type="EMBL" id="BSYJ01000002">
    <property type="protein sequence ID" value="GMG86489.1"/>
    <property type="molecule type" value="Genomic_DNA"/>
</dbReference>
<dbReference type="InterPro" id="IPR032780">
    <property type="entry name" value="DNA_pol3_delt_C"/>
</dbReference>
<feature type="domain" description="DNA polymerase III subunit delta C-terminal" evidence="11">
    <location>
        <begin position="215"/>
        <end position="332"/>
    </location>
</feature>
<accession>A0ABQ6LWL7</accession>
<dbReference type="PANTHER" id="PTHR34388:SF1">
    <property type="entry name" value="DNA POLYMERASE III SUBUNIT DELTA"/>
    <property type="match status" value="1"/>
</dbReference>
<name>A0ABQ6LWL7_9GAMM</name>
<proteinExistence type="inferred from homology"/>
<feature type="domain" description="DNA polymerase III delta N-terminal" evidence="10">
    <location>
        <begin position="21"/>
        <end position="137"/>
    </location>
</feature>
<evidence type="ECO:0000256" key="8">
    <source>
        <dbReference type="ARBA" id="ARBA00049244"/>
    </source>
</evidence>
<evidence type="ECO:0000256" key="7">
    <source>
        <dbReference type="ARBA" id="ARBA00034754"/>
    </source>
</evidence>
<comment type="similarity">
    <text evidence="7">Belongs to the DNA polymerase HolA subunit family.</text>
</comment>
<organism evidence="12 13">
    <name type="scientific">Biformimicrobium ophioploci</name>
    <dbReference type="NCBI Taxonomy" id="3036711"/>
    <lineage>
        <taxon>Bacteria</taxon>
        <taxon>Pseudomonadati</taxon>
        <taxon>Pseudomonadota</taxon>
        <taxon>Gammaproteobacteria</taxon>
        <taxon>Cellvibrionales</taxon>
        <taxon>Microbulbiferaceae</taxon>
        <taxon>Biformimicrobium</taxon>
    </lineage>
</organism>
<comment type="caution">
    <text evidence="12">The sequence shown here is derived from an EMBL/GenBank/DDBJ whole genome shotgun (WGS) entry which is preliminary data.</text>
</comment>
<keyword evidence="5" id="KW-0235">DNA replication</keyword>
<evidence type="ECO:0000256" key="5">
    <source>
        <dbReference type="ARBA" id="ARBA00022705"/>
    </source>
</evidence>
<keyword evidence="13" id="KW-1185">Reference proteome</keyword>
<dbReference type="InterPro" id="IPR005790">
    <property type="entry name" value="DNA_polIII_delta"/>
</dbReference>